<gene>
    <name evidence="1" type="ORF">CEW88_23425</name>
</gene>
<organism evidence="1 2">
    <name type="scientific">Alloyangia pacifica</name>
    <dbReference type="NCBI Taxonomy" id="311180"/>
    <lineage>
        <taxon>Bacteria</taxon>
        <taxon>Pseudomonadati</taxon>
        <taxon>Pseudomonadota</taxon>
        <taxon>Alphaproteobacteria</taxon>
        <taxon>Rhodobacterales</taxon>
        <taxon>Roseobacteraceae</taxon>
        <taxon>Alloyangia</taxon>
    </lineage>
</organism>
<accession>A0A2U8HL89</accession>
<evidence type="ECO:0008006" key="3">
    <source>
        <dbReference type="Google" id="ProtNLM"/>
    </source>
</evidence>
<dbReference type="SUPFAM" id="SSF53756">
    <property type="entry name" value="UDP-Glycosyltransferase/glycogen phosphorylase"/>
    <property type="match status" value="1"/>
</dbReference>
<dbReference type="KEGG" id="ypac:CEW88_23425"/>
<dbReference type="RefSeq" id="WP_108970815.1">
    <property type="nucleotide sequence ID" value="NZ_CP022194.1"/>
</dbReference>
<dbReference type="OrthoDB" id="9807209at2"/>
<sequence length="416" mass="45103">MTASFAAAPADTPTPAPRARVLYLTKVVPYPPANAGDAVYSRGIIEAIAVTTDLTVLCADSGGTIPEDQARALSWNVAGPQRGGRAGSVLSRWPLIAWKSATPEYLARLDQLLTEDWDAIVLDNLGLAHALPRAERYRAAHPGTRLVYISHEYEYPTRAGKYDSYHMSLPKRLVANRDLAKVKASEEAMLRAADIVTVINTNDLVPFRKIDPDVKYLPLTPGYNGPVSAARVIGPDTPRRILLLGGRRSEQKQQILLDWMEFAYDRINAAGIEMIIAGDMHESLHDTLTRRYPQTQVLGFVANLEALIASARMGVIADTIGGGFKLRLLSHVFERLPMVGLSGAISGLPTPEGAGYLGAADLQELITLVCAVCDDTDRLNALQERAFNDCAEAYAWSARAEAFTAAVTGQTDGHLV</sequence>
<protein>
    <recommendedName>
        <fullName evidence="3">Glycosyltransferase subfamily 4-like N-terminal domain-containing protein</fullName>
    </recommendedName>
</protein>
<dbReference type="Proteomes" id="UP000244915">
    <property type="component" value="Plasmid unnamed4"/>
</dbReference>
<dbReference type="EMBL" id="CP022194">
    <property type="protein sequence ID" value="AWI86719.1"/>
    <property type="molecule type" value="Genomic_DNA"/>
</dbReference>
<evidence type="ECO:0000313" key="2">
    <source>
        <dbReference type="Proteomes" id="UP000244915"/>
    </source>
</evidence>
<keyword evidence="1" id="KW-0614">Plasmid</keyword>
<proteinExistence type="predicted"/>
<dbReference type="AlphaFoldDB" id="A0A2U8HL89"/>
<reference evidence="1 2" key="1">
    <citation type="submission" date="2017-06" db="EMBL/GenBank/DDBJ databases">
        <title>Yangia sp. YSBP01 complete genome sequence.</title>
        <authorList>
            <person name="Woo J.-H."/>
            <person name="Kim H.-S."/>
        </authorList>
    </citation>
    <scope>NUCLEOTIDE SEQUENCE [LARGE SCALE GENOMIC DNA]</scope>
    <source>
        <strain evidence="1 2">YSBP01</strain>
        <plasmid evidence="1 2">unnamed4</plasmid>
    </source>
</reference>
<name>A0A2U8HL89_9RHOB</name>
<geneLocation type="plasmid" evidence="1 2">
    <name>unnamed4</name>
</geneLocation>
<evidence type="ECO:0000313" key="1">
    <source>
        <dbReference type="EMBL" id="AWI86719.1"/>
    </source>
</evidence>